<dbReference type="AlphaFoldDB" id="G4CL86"/>
<evidence type="ECO:0000313" key="2">
    <source>
        <dbReference type="EMBL" id="EGY51390.1"/>
    </source>
</evidence>
<evidence type="ECO:0000313" key="3">
    <source>
        <dbReference type="Proteomes" id="UP000003019"/>
    </source>
</evidence>
<name>G4CL86_9NEIS</name>
<dbReference type="PATRIC" id="fig|1032488.3.peg.2243"/>
<reference evidence="2 3" key="1">
    <citation type="submission" date="2011-05" db="EMBL/GenBank/DDBJ databases">
        <authorList>
            <person name="Muzny D."/>
            <person name="Qin X."/>
            <person name="Deng J."/>
            <person name="Jiang H."/>
            <person name="Liu Y."/>
            <person name="Qu J."/>
            <person name="Song X.-Z."/>
            <person name="Zhang L."/>
            <person name="Thornton R."/>
            <person name="Coyle M."/>
            <person name="Francisco L."/>
            <person name="Jackson L."/>
            <person name="Javaid M."/>
            <person name="Korchina V."/>
            <person name="Kovar C."/>
            <person name="Mata R."/>
            <person name="Mathew T."/>
            <person name="Ngo R."/>
            <person name="Nguyen L."/>
            <person name="Nguyen N."/>
            <person name="Okwuonu G."/>
            <person name="Ongeri F."/>
            <person name="Pham C."/>
            <person name="Simmons D."/>
            <person name="Wilczek-Boney K."/>
            <person name="Hale W."/>
            <person name="Jakkamsetti A."/>
            <person name="Pham P."/>
            <person name="Ruth R."/>
            <person name="San Lucas F."/>
            <person name="Warren J."/>
            <person name="Zhang J."/>
            <person name="Zhao Z."/>
            <person name="Zhou C."/>
            <person name="Zhu D."/>
            <person name="Lee S."/>
            <person name="Bess C."/>
            <person name="Blankenburg K."/>
            <person name="Forbes L."/>
            <person name="Fu Q."/>
            <person name="Gubbala S."/>
            <person name="Hirani K."/>
            <person name="Jayaseelan J.C."/>
            <person name="Lara F."/>
            <person name="Munidasa M."/>
            <person name="Palculict T."/>
            <person name="Patil S."/>
            <person name="Pu L.-L."/>
            <person name="Saada N."/>
            <person name="Tang L."/>
            <person name="Weissenberger G."/>
            <person name="Zhu Y."/>
            <person name="Hemphill L."/>
            <person name="Shang Y."/>
            <person name="Youmans B."/>
            <person name="Ayvaz T."/>
            <person name="Ross M."/>
            <person name="Santibanez J."/>
            <person name="Aqrawi P."/>
            <person name="Gross S."/>
            <person name="Joshi V."/>
            <person name="Fowler G."/>
            <person name="Nazareth L."/>
            <person name="Reid J."/>
            <person name="Worley K."/>
            <person name="Petrosino J."/>
            <person name="Highlander S."/>
            <person name="Gibbs R."/>
        </authorList>
    </citation>
    <scope>NUCLEOTIDE SEQUENCE [LARGE SCALE GENOMIC DNA]</scope>
    <source>
        <strain evidence="2 3">871</strain>
    </source>
</reference>
<dbReference type="Proteomes" id="UP000003019">
    <property type="component" value="Unassembled WGS sequence"/>
</dbReference>
<organism evidence="2 3">
    <name type="scientific">Neisseria shayeganii 871</name>
    <dbReference type="NCBI Taxonomy" id="1032488"/>
    <lineage>
        <taxon>Bacteria</taxon>
        <taxon>Pseudomonadati</taxon>
        <taxon>Pseudomonadota</taxon>
        <taxon>Betaproteobacteria</taxon>
        <taxon>Neisseriales</taxon>
        <taxon>Neisseriaceae</taxon>
        <taxon>Neisseria</taxon>
    </lineage>
</organism>
<dbReference type="HOGENOM" id="CLU_3273267_0_0_4"/>
<keyword evidence="3" id="KW-1185">Reference proteome</keyword>
<accession>G4CL86</accession>
<feature type="region of interest" description="Disordered" evidence="1">
    <location>
        <begin position="1"/>
        <end position="41"/>
    </location>
</feature>
<feature type="compositionally biased region" description="Polar residues" evidence="1">
    <location>
        <begin position="1"/>
        <end position="14"/>
    </location>
</feature>
<evidence type="ECO:0000256" key="1">
    <source>
        <dbReference type="SAM" id="MobiDB-lite"/>
    </source>
</evidence>
<dbReference type="EMBL" id="AGAY01000083">
    <property type="protein sequence ID" value="EGY51390.1"/>
    <property type="molecule type" value="Genomic_DNA"/>
</dbReference>
<comment type="caution">
    <text evidence="2">The sequence shown here is derived from an EMBL/GenBank/DDBJ whole genome shotgun (WGS) entry which is preliminary data.</text>
</comment>
<sequence length="41" mass="4379">MDFSLQQAGNTSSGYLKPATRISASPKHSGSLKHGRLRPPV</sequence>
<feature type="compositionally biased region" description="Basic residues" evidence="1">
    <location>
        <begin position="30"/>
        <end position="41"/>
    </location>
</feature>
<proteinExistence type="predicted"/>
<gene>
    <name evidence="2" type="ORF">HMPREF9371_2377</name>
</gene>
<protein>
    <submittedName>
        <fullName evidence="2">Uncharacterized protein</fullName>
    </submittedName>
</protein>